<dbReference type="EMBL" id="CP097901">
    <property type="protein sequence ID" value="WKC72714.1"/>
    <property type="molecule type" value="Genomic_DNA"/>
</dbReference>
<accession>A0ABY9E4N9</accession>
<proteinExistence type="predicted"/>
<protein>
    <recommendedName>
        <fullName evidence="3">Lipoprotein</fullName>
    </recommendedName>
</protein>
<keyword evidence="2" id="KW-1185">Reference proteome</keyword>
<evidence type="ECO:0000313" key="1">
    <source>
        <dbReference type="EMBL" id="WKC72714.1"/>
    </source>
</evidence>
<name>A0ABY9E4N9_9SPIR</name>
<organism evidence="1 2">
    <name type="scientific">Treponema paraluiscuniculi</name>
    <dbReference type="NCBI Taxonomy" id="53435"/>
    <lineage>
        <taxon>Bacteria</taxon>
        <taxon>Pseudomonadati</taxon>
        <taxon>Spirochaetota</taxon>
        <taxon>Spirochaetia</taxon>
        <taxon>Spirochaetales</taxon>
        <taxon>Treponemataceae</taxon>
        <taxon>Treponema</taxon>
    </lineage>
</organism>
<evidence type="ECO:0000313" key="2">
    <source>
        <dbReference type="Proteomes" id="UP001321460"/>
    </source>
</evidence>
<reference evidence="1 2" key="1">
    <citation type="submission" date="2022-05" db="EMBL/GenBank/DDBJ databases">
        <title>Treponema leporis L2 test.</title>
        <authorList>
            <person name="Cejkova D."/>
        </authorList>
    </citation>
    <scope>NUCLEOTIDE SEQUENCE [LARGE SCALE GENOMIC DNA]</scope>
    <source>
        <strain evidence="1 2">L2</strain>
    </source>
</reference>
<dbReference type="Proteomes" id="UP001321460">
    <property type="component" value="Chromosome"/>
</dbReference>
<evidence type="ECO:0008006" key="3">
    <source>
        <dbReference type="Google" id="ProtNLM"/>
    </source>
</evidence>
<gene>
    <name evidence="1" type="ORF">TPLL2_0856a</name>
</gene>
<sequence>MPKEAAQGRRLSFLRACDGVFWVSGGAPLASCARVHYNGHHDQTYIYA</sequence>